<accession>A0A2P1BPU2</accession>
<geneLocation type="plasmid" evidence="2">
    <name>pUJ-84KPC</name>
</geneLocation>
<protein>
    <submittedName>
        <fullName evidence="2">Multifunctional conjugation protein TraI</fullName>
    </submittedName>
</protein>
<feature type="region of interest" description="Disordered" evidence="1">
    <location>
        <begin position="58"/>
        <end position="77"/>
    </location>
</feature>
<keyword evidence="2" id="KW-0614">Plasmid</keyword>
<dbReference type="EMBL" id="MG700550">
    <property type="protein sequence ID" value="AVI43760.1"/>
    <property type="molecule type" value="Genomic_DNA"/>
</dbReference>
<evidence type="ECO:0000256" key="1">
    <source>
        <dbReference type="SAM" id="MobiDB-lite"/>
    </source>
</evidence>
<reference evidence="2" key="1">
    <citation type="submission" date="2017-12" db="EMBL/GenBank/DDBJ databases">
        <title>Insights into the successfully spreading KPC-encoding IncII plasmids.</title>
        <authorList>
            <person name="Brandt C."/>
            <person name="Pletz M.W."/>
            <person name="Makarewicz O."/>
        </authorList>
    </citation>
    <scope>NUCLEOTIDE SEQUENCE</scope>
    <source>
        <strain evidence="2">St015788/2</strain>
        <plasmid evidence="2">pUJ-84KPC</plasmid>
    </source>
</reference>
<sequence>MPELRPAVYSLIERDVHRALTTIEQVTPEQVPRKEGVWAPGSSVVEFTQAQEKAIQKALSEGKPCRQVSPRRSTRRW</sequence>
<gene>
    <name evidence="2" type="primary">traI_32</name>
</gene>
<evidence type="ECO:0000313" key="2">
    <source>
        <dbReference type="EMBL" id="AVI43760.1"/>
    </source>
</evidence>
<dbReference type="AlphaFoldDB" id="A0A2P1BPU2"/>
<proteinExistence type="predicted"/>
<organism evidence="2">
    <name type="scientific">Klebsiella pneumoniae</name>
    <dbReference type="NCBI Taxonomy" id="573"/>
    <lineage>
        <taxon>Bacteria</taxon>
        <taxon>Pseudomonadati</taxon>
        <taxon>Pseudomonadota</taxon>
        <taxon>Gammaproteobacteria</taxon>
        <taxon>Enterobacterales</taxon>
        <taxon>Enterobacteriaceae</taxon>
        <taxon>Klebsiella/Raoultella group</taxon>
        <taxon>Klebsiella</taxon>
        <taxon>Klebsiella pneumoniae complex</taxon>
    </lineage>
</organism>
<name>A0A2P1BPU2_KLEPN</name>